<name>A0A834SZL1_9FABA</name>
<dbReference type="PRINTS" id="PR00019">
    <property type="entry name" value="LEURICHRPT"/>
</dbReference>
<comment type="similarity">
    <text evidence="2">Belongs to the RLP family.</text>
</comment>
<evidence type="ECO:0000256" key="9">
    <source>
        <dbReference type="ARBA" id="ARBA00023136"/>
    </source>
</evidence>
<dbReference type="AlphaFoldDB" id="A0A834SZL1"/>
<dbReference type="Pfam" id="PF08263">
    <property type="entry name" value="LRRNT_2"/>
    <property type="match status" value="1"/>
</dbReference>
<evidence type="ECO:0000256" key="8">
    <source>
        <dbReference type="ARBA" id="ARBA00022989"/>
    </source>
</evidence>
<evidence type="ECO:0000256" key="1">
    <source>
        <dbReference type="ARBA" id="ARBA00004251"/>
    </source>
</evidence>
<keyword evidence="8 12" id="KW-1133">Transmembrane helix</keyword>
<dbReference type="Gene3D" id="3.80.10.10">
    <property type="entry name" value="Ribonuclease Inhibitor"/>
    <property type="match status" value="3"/>
</dbReference>
<dbReference type="EMBL" id="JAAIUW010000010">
    <property type="protein sequence ID" value="KAF7813010.1"/>
    <property type="molecule type" value="Genomic_DNA"/>
</dbReference>
<comment type="caution">
    <text evidence="15">The sequence shown here is derived from an EMBL/GenBank/DDBJ whole genome shotgun (WGS) entry which is preliminary data.</text>
</comment>
<dbReference type="FunFam" id="3.80.10.10:FF:000095">
    <property type="entry name" value="LRR receptor-like serine/threonine-protein kinase GSO1"/>
    <property type="match status" value="2"/>
</dbReference>
<gene>
    <name evidence="15" type="ORF">G2W53_033986</name>
</gene>
<dbReference type="Pfam" id="PF00560">
    <property type="entry name" value="LRR_1"/>
    <property type="match status" value="9"/>
</dbReference>
<evidence type="ECO:0000259" key="13">
    <source>
        <dbReference type="Pfam" id="PF08263"/>
    </source>
</evidence>
<keyword evidence="3" id="KW-1003">Cell membrane</keyword>
<evidence type="ECO:0000256" key="2">
    <source>
        <dbReference type="ARBA" id="ARBA00009592"/>
    </source>
</evidence>
<reference evidence="15" key="1">
    <citation type="submission" date="2020-09" db="EMBL/GenBank/DDBJ databases">
        <title>Genome-Enabled Discovery of Anthraquinone Biosynthesis in Senna tora.</title>
        <authorList>
            <person name="Kang S.-H."/>
            <person name="Pandey R.P."/>
            <person name="Lee C.-M."/>
            <person name="Sim J.-S."/>
            <person name="Jeong J.-T."/>
            <person name="Choi B.-S."/>
            <person name="Jung M."/>
            <person name="Ginzburg D."/>
            <person name="Zhao K."/>
            <person name="Won S.Y."/>
            <person name="Oh T.-J."/>
            <person name="Yu Y."/>
            <person name="Kim N.-H."/>
            <person name="Lee O.R."/>
            <person name="Lee T.-H."/>
            <person name="Bashyal P."/>
            <person name="Kim T.-S."/>
            <person name="Lee W.-H."/>
            <person name="Kawkins C."/>
            <person name="Kim C.-K."/>
            <person name="Kim J.S."/>
            <person name="Ahn B.O."/>
            <person name="Rhee S.Y."/>
            <person name="Sohng J.K."/>
        </authorList>
    </citation>
    <scope>NUCLEOTIDE SEQUENCE</scope>
    <source>
        <tissue evidence="15">Leaf</tissue>
    </source>
</reference>
<dbReference type="SUPFAM" id="SSF52058">
    <property type="entry name" value="L domain-like"/>
    <property type="match status" value="3"/>
</dbReference>
<protein>
    <submittedName>
        <fullName evidence="15">Receptor-like protein EIX2</fullName>
    </submittedName>
</protein>
<dbReference type="FunFam" id="3.80.10.10:FF:000275">
    <property type="entry name" value="Leucine-rich repeat receptor-like protein kinase"/>
    <property type="match status" value="1"/>
</dbReference>
<dbReference type="InterPro" id="IPR055414">
    <property type="entry name" value="LRR_R13L4/SHOC2-like"/>
</dbReference>
<dbReference type="OrthoDB" id="1432377at2759"/>
<dbReference type="PANTHER" id="PTHR48063">
    <property type="entry name" value="LRR RECEPTOR-LIKE KINASE"/>
    <property type="match status" value="1"/>
</dbReference>
<evidence type="ECO:0000313" key="16">
    <source>
        <dbReference type="Proteomes" id="UP000634136"/>
    </source>
</evidence>
<dbReference type="PROSITE" id="PS51450">
    <property type="entry name" value="LRR"/>
    <property type="match status" value="2"/>
</dbReference>
<organism evidence="15 16">
    <name type="scientific">Senna tora</name>
    <dbReference type="NCBI Taxonomy" id="362788"/>
    <lineage>
        <taxon>Eukaryota</taxon>
        <taxon>Viridiplantae</taxon>
        <taxon>Streptophyta</taxon>
        <taxon>Embryophyta</taxon>
        <taxon>Tracheophyta</taxon>
        <taxon>Spermatophyta</taxon>
        <taxon>Magnoliopsida</taxon>
        <taxon>eudicotyledons</taxon>
        <taxon>Gunneridae</taxon>
        <taxon>Pentapetalae</taxon>
        <taxon>rosids</taxon>
        <taxon>fabids</taxon>
        <taxon>Fabales</taxon>
        <taxon>Fabaceae</taxon>
        <taxon>Caesalpinioideae</taxon>
        <taxon>Cassia clade</taxon>
        <taxon>Senna</taxon>
    </lineage>
</organism>
<evidence type="ECO:0000256" key="11">
    <source>
        <dbReference type="ARBA" id="ARBA00023180"/>
    </source>
</evidence>
<dbReference type="InterPro" id="IPR013210">
    <property type="entry name" value="LRR_N_plant-typ"/>
</dbReference>
<evidence type="ECO:0000259" key="14">
    <source>
        <dbReference type="Pfam" id="PF23598"/>
    </source>
</evidence>
<dbReference type="FunFam" id="3.80.10.10:FF:000111">
    <property type="entry name" value="LRR receptor-like serine/threonine-protein kinase ERECTA"/>
    <property type="match status" value="1"/>
</dbReference>
<keyword evidence="5 12" id="KW-0812">Transmembrane</keyword>
<evidence type="ECO:0000256" key="5">
    <source>
        <dbReference type="ARBA" id="ARBA00022692"/>
    </source>
</evidence>
<feature type="domain" description="Leucine-rich repeat-containing N-terminal plant-type" evidence="13">
    <location>
        <begin position="51"/>
        <end position="91"/>
    </location>
</feature>
<dbReference type="SMART" id="SM00365">
    <property type="entry name" value="LRR_SD22"/>
    <property type="match status" value="7"/>
</dbReference>
<dbReference type="Pfam" id="PF23598">
    <property type="entry name" value="LRR_14"/>
    <property type="match status" value="1"/>
</dbReference>
<dbReference type="Proteomes" id="UP000634136">
    <property type="component" value="Unassembled WGS sequence"/>
</dbReference>
<feature type="domain" description="Disease resistance R13L4/SHOC-2-like LRR" evidence="14">
    <location>
        <begin position="122"/>
        <end position="345"/>
    </location>
</feature>
<evidence type="ECO:0000256" key="3">
    <source>
        <dbReference type="ARBA" id="ARBA00022475"/>
    </source>
</evidence>
<keyword evidence="10 15" id="KW-0675">Receptor</keyword>
<keyword evidence="16" id="KW-1185">Reference proteome</keyword>
<evidence type="ECO:0000256" key="10">
    <source>
        <dbReference type="ARBA" id="ARBA00023170"/>
    </source>
</evidence>
<dbReference type="InterPro" id="IPR046956">
    <property type="entry name" value="RLP23-like"/>
</dbReference>
<evidence type="ECO:0000313" key="15">
    <source>
        <dbReference type="EMBL" id="KAF7813010.1"/>
    </source>
</evidence>
<dbReference type="InterPro" id="IPR003591">
    <property type="entry name" value="Leu-rich_rpt_typical-subtyp"/>
</dbReference>
<feature type="transmembrane region" description="Helical" evidence="12">
    <location>
        <begin position="967"/>
        <end position="988"/>
    </location>
</feature>
<dbReference type="SMART" id="SM00369">
    <property type="entry name" value="LRR_TYP"/>
    <property type="match status" value="9"/>
</dbReference>
<keyword evidence="11" id="KW-0325">Glycoprotein</keyword>
<evidence type="ECO:0000256" key="4">
    <source>
        <dbReference type="ARBA" id="ARBA00022614"/>
    </source>
</evidence>
<evidence type="ECO:0000256" key="6">
    <source>
        <dbReference type="ARBA" id="ARBA00022729"/>
    </source>
</evidence>
<evidence type="ECO:0000256" key="7">
    <source>
        <dbReference type="ARBA" id="ARBA00022737"/>
    </source>
</evidence>
<keyword evidence="9 12" id="KW-0472">Membrane</keyword>
<proteinExistence type="inferred from homology"/>
<sequence>MGCDRAPLDGSKHTSRMVGLLADRPAITPFHHPVRTRHYAFSGSAIRCIEKERQALLEFKDGLIDANDRLASWGSEEEKRECCEWEGVRCNNRTGRVEMLDLRGEFDDTGKQRSLLQGKIGASLLELQHLKYLNLSYNDFGESHIPEFFGSLGNLRYLDLKSCYFTGKIPSQLGNLSNLEYLDLRKIGLGGGIPNQLGNLSRLRYLDLGENTLGGIIPYQLGNLSSLQMLDLGYNSALELGQEDNGLEGVWLSSLTSLTQLDLSKVINLNSSHNWLQMIGKLPRIREVRLEGCSLSDDTIIPLTPSKWNFSNSLLVFDLSDNSFTSSMIFKWLSNVSSNLVEFDISNNLLEGLIPYEFGNKMSSLELLDLSQNNIINGGIPKSFRDICTLRSLTLNYNLLSDELPTILENLSGCARHSLQKLDLSWNQINGTLPDLSIFTSLKTLDLTQNRLNGRIPASVRFPSQLVTLSIPSNSLKGVLTESHFANVSYLKTLDLSYNSLALKFDKSWVPPFQLDKIFLRSCKLGPNFPKWLQTQTNFSVLEISNTGISDMAPQWFWGLLTPNLLWLNVSYNNLWGTIPNFPVSFIGSPDISLASNRFEGSVPSFLRSASVVDLSNNKFSESLAFSCDNTSAEALASLDISSNQLSGQLPDCWSSFTSLIYLDLSNNNLSGEIPPSIGSLLGLQALIIRNNSLTGELPLSLKSCTSLKMLDVGENRLSGSVPSWIGEELQQLQMLSLRKNRFFGSLPLHLCYLTSIQLLDLSLNNLSGQIFKCLKNFTAMARESSSTNIVSPFISSDGSTPFYQYYLNTLLTWKGSQQSIKNSKQLKSIDLSSNGLTGVIPIELGDLVELVSLNLSRNNLRGEIPYDIGRLVSLEFLDLSRNHLHGSIPSSLARIDRLSMLDLSHNRLSGRIPISTQLQSFNASSYEENLDLCGVPLEKKCYDDEKTHQGQDESQEDGDSFFSNGFYWSMAVGFITGFWGIFGSILFNRSWRYAYFGFLNNLADSIMLRWRLNR</sequence>
<dbReference type="InterPro" id="IPR001611">
    <property type="entry name" value="Leu-rich_rpt"/>
</dbReference>
<dbReference type="PANTHER" id="PTHR48063:SF98">
    <property type="entry name" value="LRR RECEPTOR-LIKE SERINE_THREONINE-PROTEIN KINASE FLS2"/>
    <property type="match status" value="1"/>
</dbReference>
<keyword evidence="7" id="KW-0677">Repeat</keyword>
<dbReference type="GO" id="GO:0005886">
    <property type="term" value="C:plasma membrane"/>
    <property type="evidence" value="ECO:0007669"/>
    <property type="project" value="UniProtKB-SubCell"/>
</dbReference>
<keyword evidence="6" id="KW-0732">Signal</keyword>
<evidence type="ECO:0000256" key="12">
    <source>
        <dbReference type="SAM" id="Phobius"/>
    </source>
</evidence>
<keyword evidence="4" id="KW-0433">Leucine-rich repeat</keyword>
<accession>A0A834SZL1</accession>
<dbReference type="InterPro" id="IPR032675">
    <property type="entry name" value="LRR_dom_sf"/>
</dbReference>
<comment type="subcellular location">
    <subcellularLocation>
        <location evidence="1">Cell membrane</location>
        <topology evidence="1">Single-pass type I membrane protein</topology>
    </subcellularLocation>
</comment>